<dbReference type="SUPFAM" id="SSF49265">
    <property type="entry name" value="Fibronectin type III"/>
    <property type="match status" value="1"/>
</dbReference>
<dbReference type="GO" id="GO:1990904">
    <property type="term" value="C:ribonucleoprotein complex"/>
    <property type="evidence" value="ECO:0007669"/>
    <property type="project" value="UniProtKB-KW"/>
</dbReference>
<keyword evidence="2" id="KW-0689">Ribosomal protein</keyword>
<dbReference type="Gene3D" id="3.30.160.60">
    <property type="entry name" value="Classic Zinc Finger"/>
    <property type="match status" value="1"/>
</dbReference>
<evidence type="ECO:0000313" key="8">
    <source>
        <dbReference type="EMBL" id="GCB62160.1"/>
    </source>
</evidence>
<dbReference type="Proteomes" id="UP000288216">
    <property type="component" value="Unassembled WGS sequence"/>
</dbReference>
<evidence type="ECO:0000256" key="1">
    <source>
        <dbReference type="ARBA" id="ARBA00007326"/>
    </source>
</evidence>
<evidence type="ECO:0000313" key="9">
    <source>
        <dbReference type="Proteomes" id="UP000288216"/>
    </source>
</evidence>
<feature type="region of interest" description="Disordered" evidence="6">
    <location>
        <begin position="925"/>
        <end position="951"/>
    </location>
</feature>
<sequence length="1563" mass="174011">MNLKNHSLNNSFSAQPEQQINTSSVLPRKKEESGTASKHFSEERMSSAPPENKGESRLSATIVSEPAMVPQAPCTDAANLLSADTEITTNGAIHTGTDVLKKTALVAGSDIHRSPSPEIIISDFKSLAFDTDPIPVPLKDNSYFNESPAGKTFVKEDQSYSMADLEGKDPNTFVTSSSELANPVGSLPSAVTCKDTDNSMSAIKDEGMETGDLKNLSCASAGRTFADTVLPYWPEKQEAAMSKNLFYPMANPEFSEVIDVELNGSLLSKTCRDLKAASQSQVVELQNIGDELNHKEGSNPSSIEQSPEVAASASKGGNGDDDYFEKYTLVDENVPVDLETVERKSQEVLIPEVYNPSESKLQSTSFSEDIEVFNFDEFDVSGNPGTLDDATGFSVLAPISEPCNEGKQEDINKNMTYALNQKEAGSLLFDMDEGVLTRSYNFPTSTKLIDIALLEEPPALAFYYKDLYEEAKGRKEQNGEQSDEESSNPEFSFPCQSSDTDDGNGLYFEKYVLRDDVLESSRESKPEGSPSWLEAMSPNDAIGVERHVLFSESDGQFPQMFMGRAEIPTQKMDSDKVLEIQKECEEKRETGENIYEGSNVLSDIRSVNYEEIEEPSQAIELLEENNNELVCEEIQNRKVALFEETLVEDIEKPASNVENHLDTGQLANIGYSFEEYGNLPSEAGLEEVSNTSTSVKIKDIQEDVFQGETPLDQIKADVLEQEQTAEQECRPEVGHHLAELQQETEHEGSGESIKAENNVPDQTSNIESIVEIDEIIPRIVIEEYEEVDHSEKVDQEACTGALKGITDFADHLELTESPGTSDELEMLAVEIMYPPGTECMAKEEVNLENQEQAKALDVASSQIMNDTTISRPDNYEAIVDPAKEKQEGECLTGNSVQPPQSECEPLEVATQETLNAIFTCEYKTETEQDSQTHRKASEPENNETDTAQQHYPQEIAPCQVDETDLHEDPENLFGKAMEESSDWPLLEDVKIIDDGDAFEICDGGLDIEDQELQELAEDKLEGTHGEARKGGEDVAVLTSQKPPKPTDTFCITCGLPIFAIDKLFGEHQDHDVIAIDTAVVKVKEKLDECVEAAEERANRTEEFVTELEDIFNVVEENCTKEERCLEEEHEEVMKLLLSQYTEMSQVLEEEKKMKLEHLYDQMAHYRCGIDSAKEAVEKTKTCFQLDDITFLKCDFCLGGSNFDGFKAKLEPNTATSTTITVYWTVGKEDVIDYFQVYCMEESEGNREQSGSIADEYKMAVKESYCTLDNLEPNRCYLVWVMAVNFAGCSLPSEKVVVQTVPSAPIINIEECTEYWDSATIRWISADLEAVEYFILEFHRQSDFKKSTFRSVCFHLRRLQAKAAGAATAAGKIVAAKKTKKSLESINSRRQLVMKSGKYVLGYKQTLKMIHQGKAKLVILANNCPALRKSEIEYYAMLAKTGVHHYSSDNFELGTACGKYYRVCTLAIIDPGDSDIIRSMPEQISIRGCELTVRLQPQEKFLFFVKTVNTLGTSDTSKPAVISTKNTRFQLNKETVPPHLQLSEDGTVIHFDELAVENESLLTE</sequence>
<dbReference type="NCBIfam" id="NF002172">
    <property type="entry name" value="PRK01018.1"/>
    <property type="match status" value="1"/>
</dbReference>
<reference evidence="8 9" key="1">
    <citation type="journal article" date="2018" name="Nat. Ecol. Evol.">
        <title>Shark genomes provide insights into elasmobranch evolution and the origin of vertebrates.</title>
        <authorList>
            <person name="Hara Y"/>
            <person name="Yamaguchi K"/>
            <person name="Onimaru K"/>
            <person name="Kadota M"/>
            <person name="Koyanagi M"/>
            <person name="Keeley SD"/>
            <person name="Tatsumi K"/>
            <person name="Tanaka K"/>
            <person name="Motone F"/>
            <person name="Kageyama Y"/>
            <person name="Nozu R"/>
            <person name="Adachi N"/>
            <person name="Nishimura O"/>
            <person name="Nakagawa R"/>
            <person name="Tanegashima C"/>
            <person name="Kiyatake I"/>
            <person name="Matsumoto R"/>
            <person name="Murakumo K"/>
            <person name="Nishida K"/>
            <person name="Terakita A"/>
            <person name="Kuratani S"/>
            <person name="Sato K"/>
            <person name="Hyodo S Kuraku.S."/>
        </authorList>
    </citation>
    <scope>NUCLEOTIDE SEQUENCE [LARGE SCALE GENOMIC DNA]</scope>
</reference>
<dbReference type="Pfam" id="PF01248">
    <property type="entry name" value="Ribosomal_L7Ae"/>
    <property type="match status" value="1"/>
</dbReference>
<feature type="region of interest" description="Disordered" evidence="6">
    <location>
        <begin position="473"/>
        <end position="503"/>
    </location>
</feature>
<dbReference type="STRING" id="75743.A0A401NMR7"/>
<dbReference type="GO" id="GO:0005737">
    <property type="term" value="C:cytoplasm"/>
    <property type="evidence" value="ECO:0007669"/>
    <property type="project" value="TreeGrafter"/>
</dbReference>
<dbReference type="InterPro" id="IPR029064">
    <property type="entry name" value="Ribosomal_eL30-like_sf"/>
</dbReference>
<evidence type="ECO:0000256" key="5">
    <source>
        <dbReference type="ARBA" id="ARBA00035336"/>
    </source>
</evidence>
<evidence type="ECO:0000256" key="3">
    <source>
        <dbReference type="ARBA" id="ARBA00023274"/>
    </source>
</evidence>
<dbReference type="SUPFAM" id="SSF57845">
    <property type="entry name" value="B-box zinc-binding domain"/>
    <property type="match status" value="1"/>
</dbReference>
<accession>A0A401NMR7</accession>
<dbReference type="InterPro" id="IPR022991">
    <property type="entry name" value="Ribosomal_eL30_CS"/>
</dbReference>
<dbReference type="SUPFAM" id="SSF55315">
    <property type="entry name" value="L30e-like"/>
    <property type="match status" value="1"/>
</dbReference>
<dbReference type="InterPro" id="IPR003961">
    <property type="entry name" value="FN3_dom"/>
</dbReference>
<evidence type="ECO:0000256" key="2">
    <source>
        <dbReference type="ARBA" id="ARBA00022980"/>
    </source>
</evidence>
<protein>
    <recommendedName>
        <fullName evidence="4">Large ribosomal subunit protein eL30</fullName>
    </recommendedName>
    <alternativeName>
        <fullName evidence="5">60S ribosomal protein L30</fullName>
    </alternativeName>
</protein>
<feature type="region of interest" description="Disordered" evidence="6">
    <location>
        <begin position="1"/>
        <end position="57"/>
    </location>
</feature>
<dbReference type="InterPro" id="IPR004038">
    <property type="entry name" value="Ribosomal_eL8/eL30/eS12/Gad45"/>
</dbReference>
<proteinExistence type="inferred from homology"/>
<comment type="caution">
    <text evidence="8">The sequence shown here is derived from an EMBL/GenBank/DDBJ whole genome shotgun (WGS) entry which is preliminary data.</text>
</comment>
<feature type="compositionally biased region" description="Basic and acidic residues" evidence="6">
    <location>
        <begin position="28"/>
        <end position="45"/>
    </location>
</feature>
<dbReference type="FunFam" id="3.30.1330.30:FF:000001">
    <property type="entry name" value="60S ribosomal protein L30"/>
    <property type="match status" value="1"/>
</dbReference>
<dbReference type="Pfam" id="PF00041">
    <property type="entry name" value="fn3"/>
    <property type="match status" value="1"/>
</dbReference>
<evidence type="ECO:0000256" key="6">
    <source>
        <dbReference type="SAM" id="MobiDB-lite"/>
    </source>
</evidence>
<dbReference type="InterPro" id="IPR036116">
    <property type="entry name" value="FN3_sf"/>
</dbReference>
<feature type="domain" description="Fibronectin type-III" evidence="7">
    <location>
        <begin position="1205"/>
        <end position="1302"/>
    </location>
</feature>
<feature type="region of interest" description="Disordered" evidence="6">
    <location>
        <begin position="741"/>
        <end position="762"/>
    </location>
</feature>
<dbReference type="OrthoDB" id="9949315at2759"/>
<keyword evidence="3" id="KW-0687">Ribonucleoprotein</keyword>
<comment type="similarity">
    <text evidence="1">Belongs to the eukaryotic ribosomal protein eL30 family.</text>
</comment>
<feature type="compositionally biased region" description="Polar residues" evidence="6">
    <location>
        <begin position="1"/>
        <end position="25"/>
    </location>
</feature>
<feature type="compositionally biased region" description="Basic and acidic residues" evidence="6">
    <location>
        <begin position="925"/>
        <end position="938"/>
    </location>
</feature>
<dbReference type="PANTHER" id="PTHR24099:SF7">
    <property type="entry name" value="CARDIOMYOPATHY-ASSOCIATED PROTEIN 5"/>
    <property type="match status" value="1"/>
</dbReference>
<dbReference type="PROSITE" id="PS00993">
    <property type="entry name" value="RIBOSOMAL_L30E_2"/>
    <property type="match status" value="1"/>
</dbReference>
<evidence type="ECO:0000256" key="4">
    <source>
        <dbReference type="ARBA" id="ARBA00035231"/>
    </source>
</evidence>
<dbReference type="EMBL" id="BFAA01007758">
    <property type="protein sequence ID" value="GCB62160.1"/>
    <property type="molecule type" value="Genomic_DNA"/>
</dbReference>
<dbReference type="PROSITE" id="PS50853">
    <property type="entry name" value="FN3"/>
    <property type="match status" value="1"/>
</dbReference>
<dbReference type="GO" id="GO:0005840">
    <property type="term" value="C:ribosome"/>
    <property type="evidence" value="ECO:0007669"/>
    <property type="project" value="UniProtKB-KW"/>
</dbReference>
<organism evidence="8 9">
    <name type="scientific">Scyliorhinus torazame</name>
    <name type="common">Cloudy catshark</name>
    <name type="synonym">Catulus torazame</name>
    <dbReference type="NCBI Taxonomy" id="75743"/>
    <lineage>
        <taxon>Eukaryota</taxon>
        <taxon>Metazoa</taxon>
        <taxon>Chordata</taxon>
        <taxon>Craniata</taxon>
        <taxon>Vertebrata</taxon>
        <taxon>Chondrichthyes</taxon>
        <taxon>Elasmobranchii</taxon>
        <taxon>Galeomorphii</taxon>
        <taxon>Galeoidea</taxon>
        <taxon>Carcharhiniformes</taxon>
        <taxon>Scyliorhinidae</taxon>
        <taxon>Scyliorhinus</taxon>
    </lineage>
</organism>
<dbReference type="PANTHER" id="PTHR24099">
    <property type="entry name" value="E3 UBIQUITIN-PROTEIN LIGASE TRIM36-RELATED"/>
    <property type="match status" value="1"/>
</dbReference>
<evidence type="ECO:0000259" key="7">
    <source>
        <dbReference type="PROSITE" id="PS50853"/>
    </source>
</evidence>
<feature type="compositionally biased region" description="Polar residues" evidence="6">
    <location>
        <begin position="488"/>
        <end position="498"/>
    </location>
</feature>
<dbReference type="OMA" id="QMAHYRC"/>
<dbReference type="InterPro" id="IPR013783">
    <property type="entry name" value="Ig-like_fold"/>
</dbReference>
<dbReference type="CDD" id="cd00063">
    <property type="entry name" value="FN3"/>
    <property type="match status" value="1"/>
</dbReference>
<gene>
    <name evidence="8" type="ORF">scyTo_0014449</name>
</gene>
<dbReference type="InterPro" id="IPR050617">
    <property type="entry name" value="E3_ligase_FN3/SPRY"/>
</dbReference>
<name>A0A401NMR7_SCYTO</name>
<keyword evidence="9" id="KW-1185">Reference proteome</keyword>
<dbReference type="Gene3D" id="3.30.1330.30">
    <property type="match status" value="1"/>
</dbReference>
<dbReference type="Gene3D" id="2.60.40.10">
    <property type="entry name" value="Immunoglobulins"/>
    <property type="match status" value="1"/>
</dbReference>
<dbReference type="SMART" id="SM00060">
    <property type="entry name" value="FN3"/>
    <property type="match status" value="1"/>
</dbReference>
<feature type="region of interest" description="Disordered" evidence="6">
    <location>
        <begin position="291"/>
        <end position="319"/>
    </location>
</feature>